<accession>A0A8J3WXL9</accession>
<dbReference type="RefSeq" id="WP_203880269.1">
    <property type="nucleotide sequence ID" value="NZ_BOOK01000093.1"/>
</dbReference>
<evidence type="ECO:0000313" key="3">
    <source>
        <dbReference type="Proteomes" id="UP000634476"/>
    </source>
</evidence>
<protein>
    <recommendedName>
        <fullName evidence="1">Phosphotyrosine protein phosphatase I domain-containing protein</fullName>
    </recommendedName>
</protein>
<keyword evidence="3" id="KW-1185">Reference proteome</keyword>
<dbReference type="SUPFAM" id="SSF52788">
    <property type="entry name" value="Phosphotyrosine protein phosphatases I"/>
    <property type="match status" value="1"/>
</dbReference>
<evidence type="ECO:0000259" key="1">
    <source>
        <dbReference type="SMART" id="SM00226"/>
    </source>
</evidence>
<dbReference type="Proteomes" id="UP000634476">
    <property type="component" value="Unassembled WGS sequence"/>
</dbReference>
<proteinExistence type="predicted"/>
<comment type="caution">
    <text evidence="2">The sequence shown here is derived from an EMBL/GenBank/DDBJ whole genome shotgun (WGS) entry which is preliminary data.</text>
</comment>
<dbReference type="EMBL" id="BOOK01000093">
    <property type="protein sequence ID" value="GII06071.1"/>
    <property type="molecule type" value="Genomic_DNA"/>
</dbReference>
<dbReference type="InterPro" id="IPR023485">
    <property type="entry name" value="Ptyr_pPase"/>
</dbReference>
<dbReference type="SMART" id="SM00226">
    <property type="entry name" value="LMWPc"/>
    <property type="match status" value="1"/>
</dbReference>
<feature type="domain" description="Phosphotyrosine protein phosphatase I" evidence="1">
    <location>
        <begin position="3"/>
        <end position="119"/>
    </location>
</feature>
<dbReference type="Gene3D" id="3.40.50.2300">
    <property type="match status" value="1"/>
</dbReference>
<reference evidence="2" key="1">
    <citation type="submission" date="2021-01" db="EMBL/GenBank/DDBJ databases">
        <title>Whole genome shotgun sequence of Planobispora takensis NBRC 109077.</title>
        <authorList>
            <person name="Komaki H."/>
            <person name="Tamura T."/>
        </authorList>
    </citation>
    <scope>NUCLEOTIDE SEQUENCE</scope>
    <source>
        <strain evidence="2">NBRC 109077</strain>
    </source>
</reference>
<gene>
    <name evidence="2" type="ORF">Pta02_80790</name>
</gene>
<dbReference type="AlphaFoldDB" id="A0A8J3WXL9"/>
<organism evidence="2 3">
    <name type="scientific">Planobispora takensis</name>
    <dbReference type="NCBI Taxonomy" id="1367882"/>
    <lineage>
        <taxon>Bacteria</taxon>
        <taxon>Bacillati</taxon>
        <taxon>Actinomycetota</taxon>
        <taxon>Actinomycetes</taxon>
        <taxon>Streptosporangiales</taxon>
        <taxon>Streptosporangiaceae</taxon>
        <taxon>Planobispora</taxon>
    </lineage>
</organism>
<dbReference type="InterPro" id="IPR036196">
    <property type="entry name" value="Ptyr_pPase_sf"/>
</dbReference>
<name>A0A8J3WXL9_9ACTN</name>
<sequence>MSRTVLFVCPHGAGKSRIAAAWFAQAAPPGWTATTAGLTPQPQVSLHAPRLLAGGGAEHLLDRQVPRPLSAIPDPALTVAIDCPPGAVPGALEWRLRHADFDEHMAAELRDRARSLARELAP</sequence>
<evidence type="ECO:0000313" key="2">
    <source>
        <dbReference type="EMBL" id="GII06071.1"/>
    </source>
</evidence>